<dbReference type="NCBIfam" id="TIGR02481">
    <property type="entry name" value="hemeryth_dom"/>
    <property type="match status" value="1"/>
</dbReference>
<keyword evidence="6" id="KW-1185">Reference proteome</keyword>
<keyword evidence="3" id="KW-0408">Iron</keyword>
<evidence type="ECO:0000313" key="5">
    <source>
        <dbReference type="EMBL" id="SEP36323.1"/>
    </source>
</evidence>
<feature type="domain" description="Hemerythrin-like" evidence="4">
    <location>
        <begin position="12"/>
        <end position="129"/>
    </location>
</feature>
<dbReference type="PANTHER" id="PTHR37164:SF1">
    <property type="entry name" value="BACTERIOHEMERYTHRIN"/>
    <property type="match status" value="1"/>
</dbReference>
<dbReference type="EMBL" id="FODY01000021">
    <property type="protein sequence ID" value="SEP36323.1"/>
    <property type="molecule type" value="Genomic_DNA"/>
</dbReference>
<dbReference type="GO" id="GO:0046872">
    <property type="term" value="F:metal ion binding"/>
    <property type="evidence" value="ECO:0007669"/>
    <property type="project" value="UniProtKB-KW"/>
</dbReference>
<comment type="similarity">
    <text evidence="1">Belongs to the hemerythrin family.</text>
</comment>
<dbReference type="CDD" id="cd12107">
    <property type="entry name" value="Hemerythrin"/>
    <property type="match status" value="1"/>
</dbReference>
<evidence type="ECO:0000259" key="4">
    <source>
        <dbReference type="Pfam" id="PF01814"/>
    </source>
</evidence>
<dbReference type="PANTHER" id="PTHR37164">
    <property type="entry name" value="BACTERIOHEMERYTHRIN"/>
    <property type="match status" value="1"/>
</dbReference>
<evidence type="ECO:0000256" key="1">
    <source>
        <dbReference type="ARBA" id="ARBA00010587"/>
    </source>
</evidence>
<organism evidence="5 6">
    <name type="scientific">Propionispora vibrioides</name>
    <dbReference type="NCBI Taxonomy" id="112903"/>
    <lineage>
        <taxon>Bacteria</taxon>
        <taxon>Bacillati</taxon>
        <taxon>Bacillota</taxon>
        <taxon>Negativicutes</taxon>
        <taxon>Selenomonadales</taxon>
        <taxon>Sporomusaceae</taxon>
        <taxon>Propionispora</taxon>
    </lineage>
</organism>
<dbReference type="SUPFAM" id="SSF47188">
    <property type="entry name" value="Hemerythrin-like"/>
    <property type="match status" value="1"/>
</dbReference>
<evidence type="ECO:0000313" key="6">
    <source>
        <dbReference type="Proteomes" id="UP000198847"/>
    </source>
</evidence>
<dbReference type="RefSeq" id="WP_177173618.1">
    <property type="nucleotide sequence ID" value="NZ_FODY01000021.1"/>
</dbReference>
<dbReference type="InterPro" id="IPR050669">
    <property type="entry name" value="Hemerythrin"/>
</dbReference>
<dbReference type="InterPro" id="IPR012312">
    <property type="entry name" value="Hemerythrin-like"/>
</dbReference>
<dbReference type="AlphaFoldDB" id="A0A1H8X9C4"/>
<gene>
    <name evidence="5" type="ORF">SAMN04490178_12132</name>
</gene>
<dbReference type="NCBIfam" id="NF033749">
    <property type="entry name" value="bact_hemeryth"/>
    <property type="match status" value="1"/>
</dbReference>
<dbReference type="InterPro" id="IPR035938">
    <property type="entry name" value="Hemerythrin-like_sf"/>
</dbReference>
<keyword evidence="2" id="KW-0479">Metal-binding</keyword>
<proteinExistence type="inferred from homology"/>
<dbReference type="Proteomes" id="UP000198847">
    <property type="component" value="Unassembled WGS sequence"/>
</dbReference>
<dbReference type="Pfam" id="PF01814">
    <property type="entry name" value="Hemerythrin"/>
    <property type="match status" value="1"/>
</dbReference>
<accession>A0A1H8X9C4</accession>
<dbReference type="Gene3D" id="1.20.120.50">
    <property type="entry name" value="Hemerythrin-like"/>
    <property type="match status" value="1"/>
</dbReference>
<evidence type="ECO:0000256" key="3">
    <source>
        <dbReference type="ARBA" id="ARBA00023004"/>
    </source>
</evidence>
<dbReference type="STRING" id="112903.SAMN04490178_12132"/>
<reference evidence="5 6" key="1">
    <citation type="submission" date="2016-10" db="EMBL/GenBank/DDBJ databases">
        <authorList>
            <person name="de Groot N.N."/>
        </authorList>
    </citation>
    <scope>NUCLEOTIDE SEQUENCE [LARGE SCALE GENOMIC DNA]</scope>
    <source>
        <strain evidence="5 6">DSM 13305</strain>
    </source>
</reference>
<evidence type="ECO:0000256" key="2">
    <source>
        <dbReference type="ARBA" id="ARBA00022723"/>
    </source>
</evidence>
<protein>
    <submittedName>
        <fullName evidence="5">Hemerythrin</fullName>
    </submittedName>
</protein>
<dbReference type="InterPro" id="IPR012827">
    <property type="entry name" value="Hemerythrin_metal-bd"/>
</dbReference>
<sequence length="139" mass="16628">MFEWKAEYSCQIAEIDKQHKRLFELASDLYDIATLDDDYDHYDEIMGIFQELSDYTVYHFQYEEKLLDEYGYDPLQGKLHKLEHGSFVKKVTKIMQEDLDKNEQQLLKDTITFIGGWVAQHILETDKNYSEFLNQKGIR</sequence>
<name>A0A1H8X9C4_9FIRM</name>